<gene>
    <name evidence="2" type="ORF">ACFFR3_46460</name>
</gene>
<comment type="caution">
    <text evidence="2">The sequence shown here is derived from an EMBL/GenBank/DDBJ whole genome shotgun (WGS) entry which is preliminary data.</text>
</comment>
<keyword evidence="3" id="KW-1185">Reference proteome</keyword>
<reference evidence="2 3" key="1">
    <citation type="submission" date="2024-09" db="EMBL/GenBank/DDBJ databases">
        <authorList>
            <person name="Sun Q."/>
            <person name="Mori K."/>
        </authorList>
    </citation>
    <scope>NUCLEOTIDE SEQUENCE [LARGE SCALE GENOMIC DNA]</scope>
    <source>
        <strain evidence="2 3">JCM 3324</strain>
    </source>
</reference>
<evidence type="ECO:0000256" key="1">
    <source>
        <dbReference type="SAM" id="MobiDB-lite"/>
    </source>
</evidence>
<dbReference type="EMBL" id="JBHMCF010000057">
    <property type="protein sequence ID" value="MFB9476982.1"/>
    <property type="molecule type" value="Genomic_DNA"/>
</dbReference>
<evidence type="ECO:0000313" key="2">
    <source>
        <dbReference type="EMBL" id="MFB9476982.1"/>
    </source>
</evidence>
<sequence>MTDRAKALRKARETAQARKDQGATAAELHETALQLASYGDVEVAGEVIKVADQ</sequence>
<dbReference type="Proteomes" id="UP001589568">
    <property type="component" value="Unassembled WGS sequence"/>
</dbReference>
<accession>A0ABV5P3D2</accession>
<proteinExistence type="predicted"/>
<feature type="region of interest" description="Disordered" evidence="1">
    <location>
        <begin position="1"/>
        <end position="23"/>
    </location>
</feature>
<name>A0ABV5P3D2_9ACTN</name>
<dbReference type="RefSeq" id="WP_345410332.1">
    <property type="nucleotide sequence ID" value="NZ_BAAAXS010000002.1"/>
</dbReference>
<organism evidence="2 3">
    <name type="scientific">Nonomuraea salmonea</name>
    <dbReference type="NCBI Taxonomy" id="46181"/>
    <lineage>
        <taxon>Bacteria</taxon>
        <taxon>Bacillati</taxon>
        <taxon>Actinomycetota</taxon>
        <taxon>Actinomycetes</taxon>
        <taxon>Streptosporangiales</taxon>
        <taxon>Streptosporangiaceae</taxon>
        <taxon>Nonomuraea</taxon>
    </lineage>
</organism>
<evidence type="ECO:0000313" key="3">
    <source>
        <dbReference type="Proteomes" id="UP001589568"/>
    </source>
</evidence>
<feature type="compositionally biased region" description="Basic and acidic residues" evidence="1">
    <location>
        <begin position="1"/>
        <end position="21"/>
    </location>
</feature>
<protein>
    <submittedName>
        <fullName evidence="2">Uncharacterized protein</fullName>
    </submittedName>
</protein>